<evidence type="ECO:0000256" key="2">
    <source>
        <dbReference type="ARBA" id="ARBA00022490"/>
    </source>
</evidence>
<protein>
    <recommendedName>
        <fullName evidence="1 7">Transcriptional regulator MraZ</fullName>
    </recommendedName>
</protein>
<dbReference type="EMBL" id="JAUSTQ010000003">
    <property type="protein sequence ID" value="MDQ0159189.1"/>
    <property type="molecule type" value="Genomic_DNA"/>
</dbReference>
<keyword evidence="3" id="KW-0677">Repeat</keyword>
<comment type="subcellular location">
    <subcellularLocation>
        <location evidence="7">Cytoplasm</location>
        <location evidence="7">Nucleoid</location>
    </subcellularLocation>
</comment>
<organism evidence="9 10">
    <name type="scientific">Alkalibacillus salilacus</name>
    <dbReference type="NCBI Taxonomy" id="284582"/>
    <lineage>
        <taxon>Bacteria</taxon>
        <taxon>Bacillati</taxon>
        <taxon>Bacillota</taxon>
        <taxon>Bacilli</taxon>
        <taxon>Bacillales</taxon>
        <taxon>Bacillaceae</taxon>
        <taxon>Alkalibacillus</taxon>
    </lineage>
</organism>
<dbReference type="Pfam" id="PF02381">
    <property type="entry name" value="MraZ"/>
    <property type="match status" value="2"/>
</dbReference>
<dbReference type="InterPro" id="IPR037914">
    <property type="entry name" value="SpoVT-AbrB_sf"/>
</dbReference>
<proteinExistence type="inferred from homology"/>
<dbReference type="Proteomes" id="UP001224359">
    <property type="component" value="Unassembled WGS sequence"/>
</dbReference>
<dbReference type="Gene3D" id="3.40.1550.20">
    <property type="entry name" value="Transcriptional regulator MraZ domain"/>
    <property type="match status" value="1"/>
</dbReference>
<feature type="domain" description="SpoVT-AbrB" evidence="8">
    <location>
        <begin position="76"/>
        <end position="119"/>
    </location>
</feature>
<name>A0ABT9VDY7_9BACI</name>
<evidence type="ECO:0000256" key="3">
    <source>
        <dbReference type="ARBA" id="ARBA00022737"/>
    </source>
</evidence>
<evidence type="ECO:0000313" key="10">
    <source>
        <dbReference type="Proteomes" id="UP001224359"/>
    </source>
</evidence>
<evidence type="ECO:0000256" key="7">
    <source>
        <dbReference type="HAMAP-Rule" id="MF_01008"/>
    </source>
</evidence>
<dbReference type="NCBIfam" id="TIGR00242">
    <property type="entry name" value="division/cell wall cluster transcriptional repressor MraZ"/>
    <property type="match status" value="1"/>
</dbReference>
<dbReference type="InterPro" id="IPR035642">
    <property type="entry name" value="MraZ_N"/>
</dbReference>
<dbReference type="RefSeq" id="WP_306975459.1">
    <property type="nucleotide sequence ID" value="NZ_JAUSTQ010000003.1"/>
</dbReference>
<evidence type="ECO:0000256" key="5">
    <source>
        <dbReference type="ARBA" id="ARBA00023125"/>
    </source>
</evidence>
<dbReference type="InterPro" id="IPR035644">
    <property type="entry name" value="MraZ_C"/>
</dbReference>
<dbReference type="InterPro" id="IPR007159">
    <property type="entry name" value="SpoVT-AbrB_dom"/>
</dbReference>
<keyword evidence="2 7" id="KW-0963">Cytoplasm</keyword>
<sequence length="143" mass="16520">MFMGEYQHNIDAKGRMIVPSKFREGLGQTFVVTRGLDKCLFAYPMDEWKQLEEKLKQLPLTKKDARAFTRFFFSGAVECEIDKQGRINIPSSLRSYANLDKECTVIGVSNRVELWAKDSWDEYVEGSEDSFSEIAENLLDFDI</sequence>
<dbReference type="HAMAP" id="MF_01008">
    <property type="entry name" value="MraZ"/>
    <property type="match status" value="1"/>
</dbReference>
<dbReference type="CDD" id="cd16320">
    <property type="entry name" value="MraZ_N"/>
    <property type="match status" value="1"/>
</dbReference>
<keyword evidence="10" id="KW-1185">Reference proteome</keyword>
<reference evidence="9 10" key="1">
    <citation type="submission" date="2023-07" db="EMBL/GenBank/DDBJ databases">
        <title>Genomic Encyclopedia of Type Strains, Phase IV (KMG-IV): sequencing the most valuable type-strain genomes for metagenomic binning, comparative biology and taxonomic classification.</title>
        <authorList>
            <person name="Goeker M."/>
        </authorList>
    </citation>
    <scope>NUCLEOTIDE SEQUENCE [LARGE SCALE GENOMIC DNA]</scope>
    <source>
        <strain evidence="9 10">DSM 16460</strain>
    </source>
</reference>
<dbReference type="PANTHER" id="PTHR34701">
    <property type="entry name" value="TRANSCRIPTIONAL REGULATOR MRAZ"/>
    <property type="match status" value="1"/>
</dbReference>
<keyword evidence="5 7" id="KW-0238">DNA-binding</keyword>
<evidence type="ECO:0000256" key="6">
    <source>
        <dbReference type="ARBA" id="ARBA00023163"/>
    </source>
</evidence>
<comment type="similarity">
    <text evidence="7">Belongs to the MraZ family.</text>
</comment>
<evidence type="ECO:0000256" key="4">
    <source>
        <dbReference type="ARBA" id="ARBA00023015"/>
    </source>
</evidence>
<keyword evidence="6 7" id="KW-0804">Transcription</keyword>
<keyword evidence="4 7" id="KW-0805">Transcription regulation</keyword>
<accession>A0ABT9VDY7</accession>
<dbReference type="CDD" id="cd16321">
    <property type="entry name" value="MraZ_C"/>
    <property type="match status" value="1"/>
</dbReference>
<dbReference type="SUPFAM" id="SSF89447">
    <property type="entry name" value="AbrB/MazE/MraZ-like"/>
    <property type="match status" value="1"/>
</dbReference>
<dbReference type="PANTHER" id="PTHR34701:SF1">
    <property type="entry name" value="TRANSCRIPTIONAL REGULATOR MRAZ"/>
    <property type="match status" value="1"/>
</dbReference>
<dbReference type="InterPro" id="IPR003444">
    <property type="entry name" value="MraZ"/>
</dbReference>
<dbReference type="PROSITE" id="PS51740">
    <property type="entry name" value="SPOVT_ABRB"/>
    <property type="match status" value="2"/>
</dbReference>
<comment type="caution">
    <text evidence="9">The sequence shown here is derived from an EMBL/GenBank/DDBJ whole genome shotgun (WGS) entry which is preliminary data.</text>
</comment>
<gene>
    <name evidence="7" type="primary">mraZ</name>
    <name evidence="9" type="ORF">J2S77_001153</name>
</gene>
<evidence type="ECO:0000313" key="9">
    <source>
        <dbReference type="EMBL" id="MDQ0159189.1"/>
    </source>
</evidence>
<comment type="subunit">
    <text evidence="7">Forms oligomers.</text>
</comment>
<dbReference type="InterPro" id="IPR038619">
    <property type="entry name" value="MraZ_sf"/>
</dbReference>
<evidence type="ECO:0000259" key="8">
    <source>
        <dbReference type="PROSITE" id="PS51740"/>
    </source>
</evidence>
<evidence type="ECO:0000256" key="1">
    <source>
        <dbReference type="ARBA" id="ARBA00013860"/>
    </source>
</evidence>
<dbReference type="InterPro" id="IPR020603">
    <property type="entry name" value="MraZ_dom"/>
</dbReference>
<feature type="domain" description="SpoVT-AbrB" evidence="8">
    <location>
        <begin position="5"/>
        <end position="47"/>
    </location>
</feature>